<protein>
    <submittedName>
        <fullName evidence="2">Uncharacterized protein</fullName>
    </submittedName>
</protein>
<feature type="compositionally biased region" description="Polar residues" evidence="1">
    <location>
        <begin position="18"/>
        <end position="33"/>
    </location>
</feature>
<dbReference type="EMBL" id="JAJAGQ010000014">
    <property type="protein sequence ID" value="KAJ8544095.1"/>
    <property type="molecule type" value="Genomic_DNA"/>
</dbReference>
<dbReference type="AlphaFoldDB" id="A0A9Q1LVF2"/>
<keyword evidence="3" id="KW-1185">Reference proteome</keyword>
<name>A0A9Q1LVF2_9SOLA</name>
<organism evidence="2 3">
    <name type="scientific">Anisodus acutangulus</name>
    <dbReference type="NCBI Taxonomy" id="402998"/>
    <lineage>
        <taxon>Eukaryota</taxon>
        <taxon>Viridiplantae</taxon>
        <taxon>Streptophyta</taxon>
        <taxon>Embryophyta</taxon>
        <taxon>Tracheophyta</taxon>
        <taxon>Spermatophyta</taxon>
        <taxon>Magnoliopsida</taxon>
        <taxon>eudicotyledons</taxon>
        <taxon>Gunneridae</taxon>
        <taxon>Pentapetalae</taxon>
        <taxon>asterids</taxon>
        <taxon>lamiids</taxon>
        <taxon>Solanales</taxon>
        <taxon>Solanaceae</taxon>
        <taxon>Solanoideae</taxon>
        <taxon>Hyoscyameae</taxon>
        <taxon>Anisodus</taxon>
    </lineage>
</organism>
<comment type="caution">
    <text evidence="2">The sequence shown here is derived from an EMBL/GenBank/DDBJ whole genome shotgun (WGS) entry which is preliminary data.</text>
</comment>
<dbReference type="Proteomes" id="UP001152561">
    <property type="component" value="Unassembled WGS sequence"/>
</dbReference>
<sequence>MDYKADCGNKSSTSCSKYVREVNTSQDTRQQQPTRKEVNSEDNNVILLPEKAAIHGTTIYSALVDDRRKRIMPQEELILTPEMFLALPTNAPLRIYEDHLAALCFLFWRFFLVSFEKEA</sequence>
<evidence type="ECO:0000313" key="2">
    <source>
        <dbReference type="EMBL" id="KAJ8544095.1"/>
    </source>
</evidence>
<evidence type="ECO:0000256" key="1">
    <source>
        <dbReference type="SAM" id="MobiDB-lite"/>
    </source>
</evidence>
<gene>
    <name evidence="2" type="ORF">K7X08_028606</name>
</gene>
<proteinExistence type="predicted"/>
<feature type="region of interest" description="Disordered" evidence="1">
    <location>
        <begin position="18"/>
        <end position="42"/>
    </location>
</feature>
<evidence type="ECO:0000313" key="3">
    <source>
        <dbReference type="Proteomes" id="UP001152561"/>
    </source>
</evidence>
<reference evidence="3" key="1">
    <citation type="journal article" date="2023" name="Proc. Natl. Acad. Sci. U.S.A.">
        <title>Genomic and structural basis for evolution of tropane alkaloid biosynthesis.</title>
        <authorList>
            <person name="Wanga Y.-J."/>
            <person name="Taina T."/>
            <person name="Yua J.-Y."/>
            <person name="Lia J."/>
            <person name="Xua B."/>
            <person name="Chenc J."/>
            <person name="D'Auriad J.C."/>
            <person name="Huanga J.-P."/>
            <person name="Huanga S.-X."/>
        </authorList>
    </citation>
    <scope>NUCLEOTIDE SEQUENCE [LARGE SCALE GENOMIC DNA]</scope>
    <source>
        <strain evidence="3">cv. KIB-2019</strain>
    </source>
</reference>
<accession>A0A9Q1LVF2</accession>